<feature type="binding site" evidence="6">
    <location>
        <position position="49"/>
    </location>
    <ligand>
        <name>Mg(2+)</name>
        <dbReference type="ChEBI" id="CHEBI:18420"/>
        <label>1</label>
    </ligand>
</feature>
<dbReference type="PANTHER" id="PTHR22748:SF6">
    <property type="entry name" value="DNA-(APURINIC OR APYRIMIDINIC SITE) ENDONUCLEASE"/>
    <property type="match status" value="1"/>
</dbReference>
<comment type="cofactor">
    <cofactor evidence="6">
        <name>Mg(2+)</name>
        <dbReference type="ChEBI" id="CHEBI:18420"/>
    </cofactor>
    <cofactor evidence="6">
        <name>Mn(2+)</name>
        <dbReference type="ChEBI" id="CHEBI:29035"/>
    </cofactor>
    <text evidence="6">Probably binds two magnesium or manganese ions per subunit.</text>
</comment>
<evidence type="ECO:0000256" key="3">
    <source>
        <dbReference type="ARBA" id="ARBA00022801"/>
    </source>
</evidence>
<feature type="binding site" evidence="6">
    <location>
        <position position="20"/>
    </location>
    <ligand>
        <name>Mg(2+)</name>
        <dbReference type="ChEBI" id="CHEBI:18420"/>
        <label>1</label>
    </ligand>
</feature>
<keyword evidence="2 6" id="KW-0479">Metal-binding</keyword>
<keyword evidence="3" id="KW-0378">Hydrolase</keyword>
<feature type="binding site" evidence="6">
    <location>
        <position position="261"/>
    </location>
    <ligand>
        <name>Mg(2+)</name>
        <dbReference type="ChEBI" id="CHEBI:18420"/>
        <label>1</label>
    </ligand>
</feature>
<feature type="site" description="Interaction with DNA substrate" evidence="7">
    <location>
        <position position="261"/>
    </location>
</feature>
<sequence>MIFGSCAILFATGMRIASFNVNGIRAIEKKGELVKLLAAEKPDIVFLQEIKAKPDQLSDALLKPDGYEAHYHSAEKPGYSGTGVLVRSGLFAKMQVLRGMPDWNDHEGRVLGVEAGDLVIFGNYFPNGGKSDAAWREKLVFYDHFHQYIAALRKKKKRVLFTGDLNVAHNPIDLARPKENEKHVGFLPEERAWVDRLVADNWVDVFRSRYPETVSYTWWQMQSRARERNIGWRIDYFIVDKPLYPKVREIRHLNDHQGSDHCPIVLDIDL</sequence>
<dbReference type="InterPro" id="IPR020847">
    <property type="entry name" value="AP_endonuclease_F1_BS"/>
</dbReference>
<comment type="similarity">
    <text evidence="1">Belongs to the DNA repair enzymes AP/ExoA family.</text>
</comment>
<dbReference type="AlphaFoldDB" id="I4B089"/>
<dbReference type="STRING" id="869212.Turpa_0033"/>
<organism evidence="9 10">
    <name type="scientific">Turneriella parva (strain ATCC BAA-1111 / DSM 21527 / NCTC 11395 / H)</name>
    <name type="common">Leptospira parva</name>
    <dbReference type="NCBI Taxonomy" id="869212"/>
    <lineage>
        <taxon>Bacteria</taxon>
        <taxon>Pseudomonadati</taxon>
        <taxon>Spirochaetota</taxon>
        <taxon>Spirochaetia</taxon>
        <taxon>Leptospirales</taxon>
        <taxon>Leptospiraceae</taxon>
        <taxon>Turneriella</taxon>
    </lineage>
</organism>
<dbReference type="GO" id="GO:0008311">
    <property type="term" value="F:double-stranded DNA 3'-5' DNA exonuclease activity"/>
    <property type="evidence" value="ECO:0007669"/>
    <property type="project" value="TreeGrafter"/>
</dbReference>
<evidence type="ECO:0000313" key="10">
    <source>
        <dbReference type="Proteomes" id="UP000006048"/>
    </source>
</evidence>
<dbReference type="NCBIfam" id="TIGR00633">
    <property type="entry name" value="xth"/>
    <property type="match status" value="1"/>
</dbReference>
<feature type="binding site" evidence="6">
    <location>
        <position position="166"/>
    </location>
    <ligand>
        <name>Mg(2+)</name>
        <dbReference type="ChEBI" id="CHEBI:18420"/>
        <label>1</label>
    </ligand>
</feature>
<evidence type="ECO:0000256" key="7">
    <source>
        <dbReference type="PIRSR" id="PIRSR604808-3"/>
    </source>
</evidence>
<evidence type="ECO:0000256" key="2">
    <source>
        <dbReference type="ARBA" id="ARBA00022723"/>
    </source>
</evidence>
<dbReference type="PANTHER" id="PTHR22748">
    <property type="entry name" value="AP ENDONUCLEASE"/>
    <property type="match status" value="1"/>
</dbReference>
<dbReference type="HOGENOM" id="CLU_027539_1_3_12"/>
<feature type="active site" description="Proton donor/acceptor" evidence="5">
    <location>
        <position position="164"/>
    </location>
</feature>
<dbReference type="PATRIC" id="fig|869212.3.peg.4"/>
<dbReference type="PROSITE" id="PS00726">
    <property type="entry name" value="AP_NUCLEASE_F1_1"/>
    <property type="match status" value="1"/>
</dbReference>
<dbReference type="GO" id="GO:0046872">
    <property type="term" value="F:metal ion binding"/>
    <property type="evidence" value="ECO:0007669"/>
    <property type="project" value="UniProtKB-KW"/>
</dbReference>
<dbReference type="GO" id="GO:0006284">
    <property type="term" value="P:base-excision repair"/>
    <property type="evidence" value="ECO:0007669"/>
    <property type="project" value="TreeGrafter"/>
</dbReference>
<evidence type="ECO:0000313" key="9">
    <source>
        <dbReference type="EMBL" id="AFM10696.1"/>
    </source>
</evidence>
<keyword evidence="6" id="KW-0464">Manganese</keyword>
<feature type="domain" description="Endonuclease/exonuclease/phosphatase" evidence="8">
    <location>
        <begin position="17"/>
        <end position="261"/>
    </location>
</feature>
<dbReference type="SUPFAM" id="SSF56219">
    <property type="entry name" value="DNase I-like"/>
    <property type="match status" value="1"/>
</dbReference>
<feature type="site" description="Transition state stabilizer" evidence="7">
    <location>
        <position position="166"/>
    </location>
</feature>
<dbReference type="GO" id="GO:0003677">
    <property type="term" value="F:DNA binding"/>
    <property type="evidence" value="ECO:0007669"/>
    <property type="project" value="InterPro"/>
</dbReference>
<proteinExistence type="inferred from homology"/>
<dbReference type="InterPro" id="IPR004808">
    <property type="entry name" value="AP_endonuc_1"/>
</dbReference>
<evidence type="ECO:0000256" key="1">
    <source>
        <dbReference type="ARBA" id="ARBA00007092"/>
    </source>
</evidence>
<dbReference type="InterPro" id="IPR036691">
    <property type="entry name" value="Endo/exonu/phosph_ase_sf"/>
</dbReference>
<keyword evidence="4 6" id="KW-0460">Magnesium</keyword>
<dbReference type="EMBL" id="CP002959">
    <property type="protein sequence ID" value="AFM10696.1"/>
    <property type="molecule type" value="Genomic_DNA"/>
</dbReference>
<feature type="binding site" evidence="6">
    <location>
        <position position="164"/>
    </location>
    <ligand>
        <name>Mg(2+)</name>
        <dbReference type="ChEBI" id="CHEBI:18420"/>
        <label>1</label>
    </ligand>
</feature>
<evidence type="ECO:0000256" key="5">
    <source>
        <dbReference type="PIRSR" id="PIRSR604808-1"/>
    </source>
</evidence>
<name>I4B089_TURPD</name>
<protein>
    <submittedName>
        <fullName evidence="9">Exodeoxyribonuclease III Xth</fullName>
    </submittedName>
</protein>
<evidence type="ECO:0000259" key="8">
    <source>
        <dbReference type="Pfam" id="PF03372"/>
    </source>
</evidence>
<dbReference type="RefSeq" id="WP_014801218.1">
    <property type="nucleotide sequence ID" value="NC_018020.1"/>
</dbReference>
<feature type="active site" description="Proton acceptor" evidence="5">
    <location>
        <position position="261"/>
    </location>
</feature>
<dbReference type="Proteomes" id="UP000006048">
    <property type="component" value="Chromosome"/>
</dbReference>
<dbReference type="Gene3D" id="3.60.10.10">
    <property type="entry name" value="Endonuclease/exonuclease/phosphatase"/>
    <property type="match status" value="1"/>
</dbReference>
<evidence type="ECO:0000256" key="4">
    <source>
        <dbReference type="ARBA" id="ARBA00022842"/>
    </source>
</evidence>
<reference evidence="9 10" key="1">
    <citation type="submission" date="2012-06" db="EMBL/GenBank/DDBJ databases">
        <title>The complete chromosome of genome of Turneriella parva DSM 21527.</title>
        <authorList>
            <consortium name="US DOE Joint Genome Institute (JGI-PGF)"/>
            <person name="Lucas S."/>
            <person name="Han J."/>
            <person name="Lapidus A."/>
            <person name="Bruce D."/>
            <person name="Goodwin L."/>
            <person name="Pitluck S."/>
            <person name="Peters L."/>
            <person name="Kyrpides N."/>
            <person name="Mavromatis K."/>
            <person name="Ivanova N."/>
            <person name="Mikhailova N."/>
            <person name="Chertkov O."/>
            <person name="Detter J.C."/>
            <person name="Tapia R."/>
            <person name="Han C."/>
            <person name="Land M."/>
            <person name="Hauser L."/>
            <person name="Markowitz V."/>
            <person name="Cheng J.-F."/>
            <person name="Hugenholtz P."/>
            <person name="Woyke T."/>
            <person name="Wu D."/>
            <person name="Gronow S."/>
            <person name="Wellnitz S."/>
            <person name="Brambilla E."/>
            <person name="Klenk H.-P."/>
            <person name="Eisen J.A."/>
        </authorList>
    </citation>
    <scope>NUCLEOTIDE SEQUENCE [LARGE SCALE GENOMIC DNA]</scope>
    <source>
        <strain evidence="10">ATCC BAA-1111 / DSM 21527 / NCTC 11395 / H</strain>
    </source>
</reference>
<feature type="binding site" evidence="6">
    <location>
        <position position="260"/>
    </location>
    <ligand>
        <name>Mg(2+)</name>
        <dbReference type="ChEBI" id="CHEBI:18420"/>
        <label>1</label>
    </ligand>
</feature>
<evidence type="ECO:0000256" key="6">
    <source>
        <dbReference type="PIRSR" id="PIRSR604808-2"/>
    </source>
</evidence>
<dbReference type="OrthoDB" id="9803914at2"/>
<dbReference type="KEGG" id="tpx:Turpa_0033"/>
<accession>I4B089</accession>
<dbReference type="PROSITE" id="PS51435">
    <property type="entry name" value="AP_NUCLEASE_F1_4"/>
    <property type="match status" value="1"/>
</dbReference>
<dbReference type="NCBIfam" id="TIGR00195">
    <property type="entry name" value="exoDNase_III"/>
    <property type="match status" value="1"/>
</dbReference>
<feature type="site" description="Important for catalytic activity" evidence="7">
    <location>
        <position position="235"/>
    </location>
</feature>
<dbReference type="InterPro" id="IPR005135">
    <property type="entry name" value="Endo/exonuclease/phosphatase"/>
</dbReference>
<dbReference type="Pfam" id="PF03372">
    <property type="entry name" value="Exo_endo_phos"/>
    <property type="match status" value="1"/>
</dbReference>
<gene>
    <name evidence="9" type="ordered locus">Turpa_0033</name>
</gene>
<dbReference type="GO" id="GO:0008081">
    <property type="term" value="F:phosphoric diester hydrolase activity"/>
    <property type="evidence" value="ECO:0007669"/>
    <property type="project" value="TreeGrafter"/>
</dbReference>
<feature type="active site" evidence="5">
    <location>
        <position position="124"/>
    </location>
</feature>
<keyword evidence="10" id="KW-1185">Reference proteome</keyword>
<dbReference type="GO" id="GO:0003906">
    <property type="term" value="F:DNA-(apurinic or apyrimidinic site) endonuclease activity"/>
    <property type="evidence" value="ECO:0007669"/>
    <property type="project" value="TreeGrafter"/>
</dbReference>